<evidence type="ECO:0008006" key="3">
    <source>
        <dbReference type="Google" id="ProtNLM"/>
    </source>
</evidence>
<protein>
    <recommendedName>
        <fullName evidence="3">FAD-binding FR-type domain-containing protein</fullName>
    </recommendedName>
</protein>
<reference evidence="1" key="1">
    <citation type="submission" date="2022-10" db="EMBL/GenBank/DDBJ databases">
        <title>Luteolibacter sp. GHJ8, whole genome shotgun sequencing project.</title>
        <authorList>
            <person name="Zhao G."/>
            <person name="Shen L."/>
        </authorList>
    </citation>
    <scope>NUCLEOTIDE SEQUENCE</scope>
    <source>
        <strain evidence="1">GHJ8</strain>
    </source>
</reference>
<proteinExistence type="predicted"/>
<dbReference type="EMBL" id="JAPDDR010000013">
    <property type="protein sequence ID" value="MCW1916267.1"/>
    <property type="molecule type" value="Genomic_DNA"/>
</dbReference>
<gene>
    <name evidence="1" type="ORF">OJ996_21945</name>
</gene>
<evidence type="ECO:0000313" key="2">
    <source>
        <dbReference type="Proteomes" id="UP001165653"/>
    </source>
</evidence>
<dbReference type="RefSeq" id="WP_264515837.1">
    <property type="nucleotide sequence ID" value="NZ_JAPDDR010000013.1"/>
</dbReference>
<sequence>MYTELPVFRQSRLACSIGEAIKVELVPGWGTGLSRRQYSLPEPHLNFPDAGVGFPTPEIPWTFHLQESAEASGGECRYYWVRVS</sequence>
<name>A0ABT3G8U3_9BACT</name>
<organism evidence="1 2">
    <name type="scientific">Luteolibacter rhizosphaerae</name>
    <dbReference type="NCBI Taxonomy" id="2989719"/>
    <lineage>
        <taxon>Bacteria</taxon>
        <taxon>Pseudomonadati</taxon>
        <taxon>Verrucomicrobiota</taxon>
        <taxon>Verrucomicrobiia</taxon>
        <taxon>Verrucomicrobiales</taxon>
        <taxon>Verrucomicrobiaceae</taxon>
        <taxon>Luteolibacter</taxon>
    </lineage>
</organism>
<evidence type="ECO:0000313" key="1">
    <source>
        <dbReference type="EMBL" id="MCW1916267.1"/>
    </source>
</evidence>
<comment type="caution">
    <text evidence="1">The sequence shown here is derived from an EMBL/GenBank/DDBJ whole genome shotgun (WGS) entry which is preliminary data.</text>
</comment>
<dbReference type="Proteomes" id="UP001165653">
    <property type="component" value="Unassembled WGS sequence"/>
</dbReference>
<accession>A0ABT3G8U3</accession>
<keyword evidence="2" id="KW-1185">Reference proteome</keyword>